<evidence type="ECO:0000313" key="2">
    <source>
        <dbReference type="EMBL" id="KAJ1083012.1"/>
    </source>
</evidence>
<evidence type="ECO:0000313" key="3">
    <source>
        <dbReference type="Proteomes" id="UP001066276"/>
    </source>
</evidence>
<accession>A0AAV7KXQ7</accession>
<evidence type="ECO:0000256" key="1">
    <source>
        <dbReference type="SAM" id="MobiDB-lite"/>
    </source>
</evidence>
<keyword evidence="3" id="KW-1185">Reference proteome</keyword>
<reference evidence="2" key="1">
    <citation type="journal article" date="2022" name="bioRxiv">
        <title>Sequencing and chromosome-scale assembly of the giantPleurodeles waltlgenome.</title>
        <authorList>
            <person name="Brown T."/>
            <person name="Elewa A."/>
            <person name="Iarovenko S."/>
            <person name="Subramanian E."/>
            <person name="Araus A.J."/>
            <person name="Petzold A."/>
            <person name="Susuki M."/>
            <person name="Suzuki K.-i.T."/>
            <person name="Hayashi T."/>
            <person name="Toyoda A."/>
            <person name="Oliveira C."/>
            <person name="Osipova E."/>
            <person name="Leigh N.D."/>
            <person name="Simon A."/>
            <person name="Yun M.H."/>
        </authorList>
    </citation>
    <scope>NUCLEOTIDE SEQUENCE</scope>
    <source>
        <strain evidence="2">20211129_DDA</strain>
        <tissue evidence="2">Liver</tissue>
    </source>
</reference>
<comment type="caution">
    <text evidence="2">The sequence shown here is derived from an EMBL/GenBank/DDBJ whole genome shotgun (WGS) entry which is preliminary data.</text>
</comment>
<dbReference type="EMBL" id="JANPWB010000016">
    <property type="protein sequence ID" value="KAJ1083012.1"/>
    <property type="molecule type" value="Genomic_DNA"/>
</dbReference>
<dbReference type="AlphaFoldDB" id="A0AAV7KXQ7"/>
<protein>
    <submittedName>
        <fullName evidence="2">Uncharacterized protein</fullName>
    </submittedName>
</protein>
<sequence length="66" mass="7375">MFESPRGTRKRITAACKEEHAYVTKTNNPTERQEGQGRNPGEEEDGRPKEKTSEDPVEMGPCQTGP</sequence>
<dbReference type="Proteomes" id="UP001066276">
    <property type="component" value="Chromosome 12"/>
</dbReference>
<organism evidence="2 3">
    <name type="scientific">Pleurodeles waltl</name>
    <name type="common">Iberian ribbed newt</name>
    <dbReference type="NCBI Taxonomy" id="8319"/>
    <lineage>
        <taxon>Eukaryota</taxon>
        <taxon>Metazoa</taxon>
        <taxon>Chordata</taxon>
        <taxon>Craniata</taxon>
        <taxon>Vertebrata</taxon>
        <taxon>Euteleostomi</taxon>
        <taxon>Amphibia</taxon>
        <taxon>Batrachia</taxon>
        <taxon>Caudata</taxon>
        <taxon>Salamandroidea</taxon>
        <taxon>Salamandridae</taxon>
        <taxon>Pleurodelinae</taxon>
        <taxon>Pleurodeles</taxon>
    </lineage>
</organism>
<name>A0AAV7KXQ7_PLEWA</name>
<proteinExistence type="predicted"/>
<gene>
    <name evidence="2" type="ORF">NDU88_003173</name>
</gene>
<feature type="region of interest" description="Disordered" evidence="1">
    <location>
        <begin position="1"/>
        <end position="66"/>
    </location>
</feature>